<dbReference type="RefSeq" id="XP_067063440.1">
    <property type="nucleotide sequence ID" value="XM_067207667.1"/>
</dbReference>
<dbReference type="AlphaFoldDB" id="A0A836GTB2"/>
<comment type="catalytic activity">
    <reaction evidence="10">
        <text>a D-hexose + ATP = a D-hexose 6-phosphate + ADP + H(+)</text>
        <dbReference type="Rhea" id="RHEA:22740"/>
        <dbReference type="ChEBI" id="CHEBI:4194"/>
        <dbReference type="ChEBI" id="CHEBI:15378"/>
        <dbReference type="ChEBI" id="CHEBI:30616"/>
        <dbReference type="ChEBI" id="CHEBI:229467"/>
        <dbReference type="ChEBI" id="CHEBI:456216"/>
        <dbReference type="EC" id="2.7.1.1"/>
    </reaction>
    <physiologicalReaction direction="left-to-right" evidence="10">
        <dbReference type="Rhea" id="RHEA:22741"/>
    </physiologicalReaction>
</comment>
<evidence type="ECO:0000256" key="7">
    <source>
        <dbReference type="ARBA" id="ARBA00022777"/>
    </source>
</evidence>
<comment type="pathway">
    <text evidence="1">Carbohydrate degradation; glycolysis; D-glyceraldehyde 3-phosphate and glycerone phosphate from D-glucose: step 1/4.</text>
</comment>
<protein>
    <recommendedName>
        <fullName evidence="4">hexokinase</fullName>
        <ecNumber evidence="4">2.7.1.1</ecNumber>
    </recommendedName>
</protein>
<gene>
    <name evidence="15" type="ORF">LSCM4_05736</name>
</gene>
<name>A0A836GTB2_9TRYP</name>
<dbReference type="Gene3D" id="3.30.420.40">
    <property type="match status" value="1"/>
</dbReference>
<reference evidence="16" key="1">
    <citation type="journal article" date="2021" name="Microbiol. Resour. Announc.">
        <title>LGAAP: Leishmaniinae Genome Assembly and Annotation Pipeline.</title>
        <authorList>
            <person name="Almutairi H."/>
            <person name="Urbaniak M.D."/>
            <person name="Bates M.D."/>
            <person name="Jariyapan N."/>
            <person name="Kwakye-Nuako G."/>
            <person name="Thomaz-Soccol V."/>
            <person name="Al-Salem W.S."/>
            <person name="Dillon R.J."/>
            <person name="Bates P.A."/>
            <person name="Gatherer D."/>
        </authorList>
    </citation>
    <scope>NUCLEOTIDE SEQUENCE [LARGE SCALE GENOMIC DNA]</scope>
</reference>
<evidence type="ECO:0000256" key="10">
    <source>
        <dbReference type="ARBA" id="ARBA00044613"/>
    </source>
</evidence>
<dbReference type="FunFam" id="3.40.367.20:FF:000010">
    <property type="entry name" value="Phosphotransferase"/>
    <property type="match status" value="1"/>
</dbReference>
<dbReference type="GO" id="GO:0005524">
    <property type="term" value="F:ATP binding"/>
    <property type="evidence" value="ECO:0007669"/>
    <property type="project" value="UniProtKB-KW"/>
</dbReference>
<comment type="pathway">
    <text evidence="2">Carbohydrate metabolism; hexose metabolism.</text>
</comment>
<dbReference type="Pfam" id="PF03727">
    <property type="entry name" value="Hexokinase_2"/>
    <property type="match status" value="1"/>
</dbReference>
<accession>A0A836GTB2</accession>
<keyword evidence="7" id="KW-0418">Kinase</keyword>
<dbReference type="GO" id="GO:0001678">
    <property type="term" value="P:intracellular glucose homeostasis"/>
    <property type="evidence" value="ECO:0007669"/>
    <property type="project" value="InterPro"/>
</dbReference>
<dbReference type="GO" id="GO:0005829">
    <property type="term" value="C:cytosol"/>
    <property type="evidence" value="ECO:0007669"/>
    <property type="project" value="TreeGrafter"/>
</dbReference>
<dbReference type="GO" id="GO:0008865">
    <property type="term" value="F:fructokinase activity"/>
    <property type="evidence" value="ECO:0007669"/>
    <property type="project" value="TreeGrafter"/>
</dbReference>
<evidence type="ECO:0000256" key="2">
    <source>
        <dbReference type="ARBA" id="ARBA00005028"/>
    </source>
</evidence>
<evidence type="ECO:0000256" key="1">
    <source>
        <dbReference type="ARBA" id="ARBA00004888"/>
    </source>
</evidence>
<dbReference type="Gene3D" id="3.40.367.20">
    <property type="match status" value="1"/>
</dbReference>
<dbReference type="InterPro" id="IPR019807">
    <property type="entry name" value="Hexokinase_BS"/>
</dbReference>
<evidence type="ECO:0000313" key="15">
    <source>
        <dbReference type="EMBL" id="KAG5479729.1"/>
    </source>
</evidence>
<dbReference type="InterPro" id="IPR001312">
    <property type="entry name" value="Hexokinase"/>
</dbReference>
<evidence type="ECO:0000256" key="6">
    <source>
        <dbReference type="ARBA" id="ARBA00022741"/>
    </source>
</evidence>
<dbReference type="PROSITE" id="PS00378">
    <property type="entry name" value="HEXOKINASE_1"/>
    <property type="match status" value="1"/>
</dbReference>
<keyword evidence="6" id="KW-0547">Nucleotide-binding</keyword>
<evidence type="ECO:0000256" key="9">
    <source>
        <dbReference type="ARBA" id="ARBA00023152"/>
    </source>
</evidence>
<dbReference type="GO" id="GO:0005739">
    <property type="term" value="C:mitochondrion"/>
    <property type="evidence" value="ECO:0007669"/>
    <property type="project" value="TreeGrafter"/>
</dbReference>
<feature type="region of interest" description="Disordered" evidence="12">
    <location>
        <begin position="1"/>
        <end position="36"/>
    </location>
</feature>
<evidence type="ECO:0000256" key="11">
    <source>
        <dbReference type="ARBA" id="ARBA00047905"/>
    </source>
</evidence>
<comment type="catalytic activity">
    <reaction evidence="11">
        <text>D-fructose + ATP = D-fructose 6-phosphate + ADP + H(+)</text>
        <dbReference type="Rhea" id="RHEA:16125"/>
        <dbReference type="ChEBI" id="CHEBI:15378"/>
        <dbReference type="ChEBI" id="CHEBI:30616"/>
        <dbReference type="ChEBI" id="CHEBI:37721"/>
        <dbReference type="ChEBI" id="CHEBI:61527"/>
        <dbReference type="ChEBI" id="CHEBI:456216"/>
        <dbReference type="EC" id="2.7.1.1"/>
    </reaction>
    <physiologicalReaction direction="left-to-right" evidence="11">
        <dbReference type="Rhea" id="RHEA:16126"/>
    </physiologicalReaction>
</comment>
<keyword evidence="16" id="KW-1185">Reference proteome</keyword>
<proteinExistence type="inferred from homology"/>
<keyword evidence="9" id="KW-0324">Glycolysis</keyword>
<comment type="similarity">
    <text evidence="3">Belongs to the hexokinase family.</text>
</comment>
<evidence type="ECO:0000256" key="8">
    <source>
        <dbReference type="ARBA" id="ARBA00022840"/>
    </source>
</evidence>
<evidence type="ECO:0000259" key="13">
    <source>
        <dbReference type="Pfam" id="PF00349"/>
    </source>
</evidence>
<dbReference type="FunFam" id="3.30.420.40:FF:000156">
    <property type="entry name" value="Phosphotransferase"/>
    <property type="match status" value="1"/>
</dbReference>
<dbReference type="GeneID" id="92361601"/>
<dbReference type="UniPathway" id="UPA00109">
    <property type="reaction ID" value="UER00180"/>
</dbReference>
<evidence type="ECO:0000256" key="4">
    <source>
        <dbReference type="ARBA" id="ARBA00012324"/>
    </source>
</evidence>
<keyword evidence="8" id="KW-0067">ATP-binding</keyword>
<reference evidence="16" key="2">
    <citation type="journal article" date="2021" name="Sci. Data">
        <title>Chromosome-scale genome sequencing, assembly and annotation of six genomes from subfamily Leishmaniinae.</title>
        <authorList>
            <person name="Almutairi H."/>
            <person name="Urbaniak M.D."/>
            <person name="Bates M.D."/>
            <person name="Jariyapan N."/>
            <person name="Kwakye-Nuako G."/>
            <person name="Thomaz Soccol V."/>
            <person name="Al-Salem W.S."/>
            <person name="Dillon R.J."/>
            <person name="Bates P.A."/>
            <person name="Gatherer D."/>
        </authorList>
    </citation>
    <scope>NUCLEOTIDE SEQUENCE [LARGE SCALE GENOMIC DNA]</scope>
</reference>
<evidence type="ECO:0000256" key="3">
    <source>
        <dbReference type="ARBA" id="ARBA00009225"/>
    </source>
</evidence>
<evidence type="ECO:0000256" key="5">
    <source>
        <dbReference type="ARBA" id="ARBA00022679"/>
    </source>
</evidence>
<dbReference type="GO" id="GO:0004340">
    <property type="term" value="F:glucokinase activity"/>
    <property type="evidence" value="ECO:0007669"/>
    <property type="project" value="TreeGrafter"/>
</dbReference>
<comment type="caution">
    <text evidence="15">The sequence shown here is derived from an EMBL/GenBank/DDBJ whole genome shotgun (WGS) entry which is preliminary data.</text>
</comment>
<sequence length="656" mass="71988">MSSPSHSFVPVRPAQPGTNTYTRAQKKKSHTAIHGEASVKRARAHVRRLTLCAPSRRRTEGVLLSLSSCITDEWALDASYCGISYLTSPLLVSLSRLLLSPSPFSLPQRTTATIIAALHSSLHIGTHVRPPPPPSHTHTPRTTRFSLLLLDVCCLHQSPPHKHFSLPPPSLPPSRLPSPPPLSIKMASRVNNLMNHIAIRDSDSDEMRCIKQRLALASLSTQFTLSSEKMKQLTMYMIHEMVEGLEGRPSTVRMLPSFVYTSDPAKATGVYYALDLGGTNFRVLRVSLRGGKVEDRIDSKFVIPKSALVGDATDLFDFIAQSVKKMMTEHAPEDMEKRVPLGFTFSFPVDQKAVNKGLLIKWTKGFSTKNVEGNDVVELLQASLRRVRVNVNIVALCNDTVGTLVARYFVDTDVQVGVIIGTGSNACYFERASAVTKDPAVSARGNAVTPINMECGNFDSKYKYALPITVYDEEMDAITPNHEHQRQEKLVSGMYLGEIARRIIVHLAQLGCLPRELVDGLCKPWMFESKHMGMIAADQMPGLQFTRELMKRVAGVDVANMSDLHVLRETCCLVRNRAAQQGAVFTAAPMLKTHTQGLATVAVDGSVYEKVPSFQRLYQECITGILGSSSNVNVVLQKDGSGVGAAMICALAANQK</sequence>
<dbReference type="InterPro" id="IPR043129">
    <property type="entry name" value="ATPase_NBD"/>
</dbReference>
<dbReference type="PANTHER" id="PTHR19443">
    <property type="entry name" value="HEXOKINASE"/>
    <property type="match status" value="1"/>
</dbReference>
<dbReference type="EC" id="2.7.1.1" evidence="4"/>
<evidence type="ECO:0000313" key="16">
    <source>
        <dbReference type="Proteomes" id="UP000674143"/>
    </source>
</evidence>
<evidence type="ECO:0000256" key="12">
    <source>
        <dbReference type="SAM" id="MobiDB-lite"/>
    </source>
</evidence>
<dbReference type="PANTHER" id="PTHR19443:SF16">
    <property type="entry name" value="HEXOKINASE TYPE 1-RELATED"/>
    <property type="match status" value="1"/>
</dbReference>
<dbReference type="Proteomes" id="UP000674143">
    <property type="component" value="Unassembled WGS sequence"/>
</dbReference>
<dbReference type="Pfam" id="PF00349">
    <property type="entry name" value="Hexokinase_1"/>
    <property type="match status" value="1"/>
</dbReference>
<dbReference type="SUPFAM" id="SSF53067">
    <property type="entry name" value="Actin-like ATPase domain"/>
    <property type="match status" value="2"/>
</dbReference>
<dbReference type="EMBL" id="JAFHLR010000021">
    <property type="protein sequence ID" value="KAG5479729.1"/>
    <property type="molecule type" value="Genomic_DNA"/>
</dbReference>
<dbReference type="GO" id="GO:0006096">
    <property type="term" value="P:glycolytic process"/>
    <property type="evidence" value="ECO:0007669"/>
    <property type="project" value="UniProtKB-UniPathway"/>
</dbReference>
<dbReference type="InterPro" id="IPR022673">
    <property type="entry name" value="Hexokinase_C"/>
</dbReference>
<dbReference type="PROSITE" id="PS51748">
    <property type="entry name" value="HEXOKINASE_2"/>
    <property type="match status" value="1"/>
</dbReference>
<feature type="domain" description="Hexokinase N-terminal" evidence="13">
    <location>
        <begin position="216"/>
        <end position="407"/>
    </location>
</feature>
<dbReference type="GO" id="GO:0005536">
    <property type="term" value="F:D-glucose binding"/>
    <property type="evidence" value="ECO:0007669"/>
    <property type="project" value="InterPro"/>
</dbReference>
<feature type="domain" description="Hexokinase C-terminal" evidence="14">
    <location>
        <begin position="416"/>
        <end position="650"/>
    </location>
</feature>
<organism evidence="15 16">
    <name type="scientific">Leishmania orientalis</name>
    <dbReference type="NCBI Taxonomy" id="2249476"/>
    <lineage>
        <taxon>Eukaryota</taxon>
        <taxon>Discoba</taxon>
        <taxon>Euglenozoa</taxon>
        <taxon>Kinetoplastea</taxon>
        <taxon>Metakinetoplastina</taxon>
        <taxon>Trypanosomatida</taxon>
        <taxon>Trypanosomatidae</taxon>
        <taxon>Leishmaniinae</taxon>
        <taxon>Leishmania</taxon>
    </lineage>
</organism>
<dbReference type="PRINTS" id="PR00475">
    <property type="entry name" value="HEXOKINASE"/>
</dbReference>
<keyword evidence="5" id="KW-0808">Transferase</keyword>
<dbReference type="InterPro" id="IPR022672">
    <property type="entry name" value="Hexokinase_N"/>
</dbReference>
<dbReference type="KEGG" id="loi:92361601"/>
<dbReference type="GO" id="GO:0006006">
    <property type="term" value="P:glucose metabolic process"/>
    <property type="evidence" value="ECO:0007669"/>
    <property type="project" value="TreeGrafter"/>
</dbReference>
<evidence type="ECO:0000259" key="14">
    <source>
        <dbReference type="Pfam" id="PF03727"/>
    </source>
</evidence>